<evidence type="ECO:0000313" key="6">
    <source>
        <dbReference type="Proteomes" id="UP000677228"/>
    </source>
</evidence>
<dbReference type="Proteomes" id="UP000682733">
    <property type="component" value="Unassembled WGS sequence"/>
</dbReference>
<evidence type="ECO:0000256" key="1">
    <source>
        <dbReference type="ARBA" id="ARBA00022729"/>
    </source>
</evidence>
<gene>
    <name evidence="4" type="ORF">OVA965_LOCUS14214</name>
    <name evidence="5" type="ORF">TMI583_LOCUS14219</name>
</gene>
<dbReference type="SMART" id="SM00560">
    <property type="entry name" value="LamGL"/>
    <property type="match status" value="1"/>
</dbReference>
<dbReference type="EMBL" id="CAJNOK010006114">
    <property type="protein sequence ID" value="CAF0993938.1"/>
    <property type="molecule type" value="Genomic_DNA"/>
</dbReference>
<reference evidence="4" key="1">
    <citation type="submission" date="2021-02" db="EMBL/GenBank/DDBJ databases">
        <authorList>
            <person name="Nowell W R."/>
        </authorList>
    </citation>
    <scope>NUCLEOTIDE SEQUENCE</scope>
</reference>
<name>A0A8S2DWH8_9BILA</name>
<organism evidence="4 6">
    <name type="scientific">Didymodactylos carnosus</name>
    <dbReference type="NCBI Taxonomy" id="1234261"/>
    <lineage>
        <taxon>Eukaryota</taxon>
        <taxon>Metazoa</taxon>
        <taxon>Spiralia</taxon>
        <taxon>Gnathifera</taxon>
        <taxon>Rotifera</taxon>
        <taxon>Eurotatoria</taxon>
        <taxon>Bdelloidea</taxon>
        <taxon>Philodinida</taxon>
        <taxon>Philodinidae</taxon>
        <taxon>Didymodactylos</taxon>
    </lineage>
</organism>
<dbReference type="SUPFAM" id="SSF49899">
    <property type="entry name" value="Concanavalin A-like lectins/glucanases"/>
    <property type="match status" value="2"/>
</dbReference>
<evidence type="ECO:0000256" key="2">
    <source>
        <dbReference type="ARBA" id="ARBA00023157"/>
    </source>
</evidence>
<evidence type="ECO:0000313" key="4">
    <source>
        <dbReference type="EMBL" id="CAF0993938.1"/>
    </source>
</evidence>
<evidence type="ECO:0000313" key="5">
    <source>
        <dbReference type="EMBL" id="CAF3763801.1"/>
    </source>
</evidence>
<protein>
    <recommendedName>
        <fullName evidence="3">LamG-like jellyroll fold domain-containing protein</fullName>
    </recommendedName>
</protein>
<accession>A0A8S2DWH8</accession>
<proteinExistence type="predicted"/>
<dbReference type="Pfam" id="PF13385">
    <property type="entry name" value="Laminin_G_3"/>
    <property type="match status" value="2"/>
</dbReference>
<dbReference type="Gene3D" id="2.60.120.200">
    <property type="match status" value="2"/>
</dbReference>
<dbReference type="AlphaFoldDB" id="A0A8S2DWH8"/>
<keyword evidence="2" id="KW-1015">Disulfide bond</keyword>
<evidence type="ECO:0000259" key="3">
    <source>
        <dbReference type="SMART" id="SM00560"/>
    </source>
</evidence>
<sequence length="481" mass="52362">MTTLEALLLPLPDATSLVEPEVPLTSLAFVFLIVVIHVPCLGKKDEARSGKSSQTISSTASSIVTSAYWSFDNTTQDLYGMYNGVLINGATYYTSPGNTYATTPYFGLGQSLYLQSSLNQSVIINSTFFNFSYTSFTVEAWIYPTTLSGDNDILGQCQNSLGTNLCLYLILRGGRMFMGFAPNYLSGVTVLSANTWHHVAYVYNYQTQQQILYLNGVQDATQSSVSPYQGQNGSITIGTSSILSTSNFFNGYIDNVAVTTRAKSATEILNDGTLSFYFSFDNPSPSLDNGPNGLNCTISNGATVSGRVNQAIRLNGATSYVQLYGFYQWGFIAAKPFSFAMWINPISTYGGTLLHFSSSNTGGSCLSLMGITIGGQIIVQAWYSNYPSIVGPQLSTNTWTHIGFTYSTTNGMILYYNGVAYLSLAVPSFYNNGYIQYLNFGSNLACCGCSNVPNYLFQGSLDELYVYRREISASEMSTLAQ</sequence>
<keyword evidence="1" id="KW-0732">Signal</keyword>
<comment type="caution">
    <text evidence="4">The sequence shown here is derived from an EMBL/GenBank/DDBJ whole genome shotgun (WGS) entry which is preliminary data.</text>
</comment>
<dbReference type="InterPro" id="IPR013320">
    <property type="entry name" value="ConA-like_dom_sf"/>
</dbReference>
<feature type="domain" description="LamG-like jellyroll fold" evidence="3">
    <location>
        <begin position="134"/>
        <end position="266"/>
    </location>
</feature>
<dbReference type="Proteomes" id="UP000677228">
    <property type="component" value="Unassembled WGS sequence"/>
</dbReference>
<dbReference type="EMBL" id="CAJOBA010006121">
    <property type="protein sequence ID" value="CAF3763801.1"/>
    <property type="molecule type" value="Genomic_DNA"/>
</dbReference>
<dbReference type="InterPro" id="IPR006558">
    <property type="entry name" value="LamG-like"/>
</dbReference>